<dbReference type="GO" id="GO:0016740">
    <property type="term" value="F:transferase activity"/>
    <property type="evidence" value="ECO:0007669"/>
    <property type="project" value="UniProtKB-KW"/>
</dbReference>
<keyword evidence="3" id="KW-1185">Reference proteome</keyword>
<comment type="caution">
    <text evidence="2">The sequence shown here is derived from an EMBL/GenBank/DDBJ whole genome shotgun (WGS) entry which is preliminary data.</text>
</comment>
<dbReference type="Gene3D" id="3.90.550.10">
    <property type="entry name" value="Spore Coat Polysaccharide Biosynthesis Protein SpsA, Chain A"/>
    <property type="match status" value="1"/>
</dbReference>
<dbReference type="InterPro" id="IPR050834">
    <property type="entry name" value="Glycosyltransf_2"/>
</dbReference>
<dbReference type="CDD" id="cd00761">
    <property type="entry name" value="Glyco_tranf_GTA_type"/>
    <property type="match status" value="1"/>
</dbReference>
<dbReference type="Pfam" id="PF00535">
    <property type="entry name" value="Glycos_transf_2"/>
    <property type="match status" value="1"/>
</dbReference>
<proteinExistence type="predicted"/>
<evidence type="ECO:0000313" key="2">
    <source>
        <dbReference type="EMBL" id="MBB5092330.1"/>
    </source>
</evidence>
<feature type="domain" description="Glycosyltransferase 2-like" evidence="1">
    <location>
        <begin position="18"/>
        <end position="127"/>
    </location>
</feature>
<evidence type="ECO:0000259" key="1">
    <source>
        <dbReference type="Pfam" id="PF00535"/>
    </source>
</evidence>
<organism evidence="2 3">
    <name type="scientific">Pseudochrobactrum saccharolyticum</name>
    <dbReference type="NCBI Taxonomy" id="354352"/>
    <lineage>
        <taxon>Bacteria</taxon>
        <taxon>Pseudomonadati</taxon>
        <taxon>Pseudomonadota</taxon>
        <taxon>Alphaproteobacteria</taxon>
        <taxon>Hyphomicrobiales</taxon>
        <taxon>Brucellaceae</taxon>
        <taxon>Pseudochrobactrum</taxon>
    </lineage>
</organism>
<name>A0A7W8AL75_9HYPH</name>
<dbReference type="AlphaFoldDB" id="A0A7W8AL75"/>
<dbReference type="SUPFAM" id="SSF53448">
    <property type="entry name" value="Nucleotide-diphospho-sugar transferases"/>
    <property type="match status" value="1"/>
</dbReference>
<dbReference type="PANTHER" id="PTHR43685:SF2">
    <property type="entry name" value="GLYCOSYLTRANSFERASE 2-LIKE DOMAIN-CONTAINING PROTEIN"/>
    <property type="match status" value="1"/>
</dbReference>
<accession>A0A7W8AL75</accession>
<dbReference type="InterPro" id="IPR029044">
    <property type="entry name" value="Nucleotide-diphossugar_trans"/>
</dbReference>
<sequence>MSYARLIIPEGTQVCFLIVENNHEKTVCSIINDFKARVSPAEVVYTVEPVLGIASARNHVLNYAVDHGYDLLTFADDDEQVEPQWLMELLKERDHLDLDIVGAPVRFAPPEGKLSFWQRIVWQGVDKVNRNAENRSIKKRDEGKAGQLKLATGSWMGNLDFFRSTGLRFDAALGQAGGEDWQLWAEAKALGAKTGWTPHAIAYETVPASRLKLSYYYRRNRDHARTVHLERMKNQKSGSLWRTFKSVLSRVYKVLVGSLLLPIYRERGLLTIAANLGSLVGFIDGARGKKSMHYVDIDGY</sequence>
<gene>
    <name evidence="2" type="ORF">HNQ68_002884</name>
</gene>
<dbReference type="PANTHER" id="PTHR43685">
    <property type="entry name" value="GLYCOSYLTRANSFERASE"/>
    <property type="match status" value="1"/>
</dbReference>
<reference evidence="2 3" key="1">
    <citation type="submission" date="2020-08" db="EMBL/GenBank/DDBJ databases">
        <title>Genomic Encyclopedia of Type Strains, Phase IV (KMG-IV): sequencing the most valuable type-strain genomes for metagenomic binning, comparative biology and taxonomic classification.</title>
        <authorList>
            <person name="Goeker M."/>
        </authorList>
    </citation>
    <scope>NUCLEOTIDE SEQUENCE [LARGE SCALE GENOMIC DNA]</scope>
    <source>
        <strain evidence="2 3">DSM 25620</strain>
    </source>
</reference>
<keyword evidence="2" id="KW-0808">Transferase</keyword>
<protein>
    <submittedName>
        <fullName evidence="2">GT2 family glycosyltransferase</fullName>
    </submittedName>
</protein>
<dbReference type="InterPro" id="IPR001173">
    <property type="entry name" value="Glyco_trans_2-like"/>
</dbReference>
<dbReference type="EMBL" id="JACHIL010000005">
    <property type="protein sequence ID" value="MBB5092330.1"/>
    <property type="molecule type" value="Genomic_DNA"/>
</dbReference>
<evidence type="ECO:0000313" key="3">
    <source>
        <dbReference type="Proteomes" id="UP000531231"/>
    </source>
</evidence>
<dbReference type="Proteomes" id="UP000531231">
    <property type="component" value="Unassembled WGS sequence"/>
</dbReference>